<dbReference type="Proteomes" id="UP000220111">
    <property type="component" value="Unassembled WGS sequence"/>
</dbReference>
<gene>
    <name evidence="1" type="ORF">COO17_31220</name>
</gene>
<sequence length="120" mass="13790">MAQATVRRQSYHDKNDNIIELVNKMKNEGNSIEEIARAVNNQRNQNRLNDYIDDPKGLERVMARNEVKYGNPHGPTADSSFNKYGSWEKVIEKSMSANPGMDACCGLYDKYYHLYRIGSK</sequence>
<reference evidence="1 2" key="1">
    <citation type="submission" date="2017-09" db="EMBL/GenBank/DDBJ databases">
        <title>Large-scale bioinformatics analysis of Bacillus genomes uncovers conserved roles of natural products in bacterial physiology.</title>
        <authorList>
            <consortium name="Agbiome Team Llc"/>
            <person name="Bleich R.M."/>
            <person name="Grubbs K.J."/>
            <person name="Santa Maria K.C."/>
            <person name="Allen S.E."/>
            <person name="Farag S."/>
            <person name="Shank E.A."/>
            <person name="Bowers A."/>
        </authorList>
    </citation>
    <scope>NUCLEOTIDE SEQUENCE [LARGE SCALE GENOMIC DNA]</scope>
    <source>
        <strain evidence="1 2">AFS098222</strain>
    </source>
</reference>
<protein>
    <submittedName>
        <fullName evidence="1">Uncharacterized protein</fullName>
    </submittedName>
</protein>
<dbReference type="AlphaFoldDB" id="A0A2A7BI41"/>
<dbReference type="RefSeq" id="WP_061671983.1">
    <property type="nucleotide sequence ID" value="NZ_JBIWHQ010000001.1"/>
</dbReference>
<accession>A0A2A7BI41</accession>
<proteinExistence type="predicted"/>
<comment type="caution">
    <text evidence="1">The sequence shown here is derived from an EMBL/GenBank/DDBJ whole genome shotgun (WGS) entry which is preliminary data.</text>
</comment>
<evidence type="ECO:0000313" key="1">
    <source>
        <dbReference type="EMBL" id="PDY32265.1"/>
    </source>
</evidence>
<name>A0A2A7BI41_9BACI</name>
<organism evidence="1 2">
    <name type="scientific">Bacillus wiedmannii</name>
    <dbReference type="NCBI Taxonomy" id="1890302"/>
    <lineage>
        <taxon>Bacteria</taxon>
        <taxon>Bacillati</taxon>
        <taxon>Bacillota</taxon>
        <taxon>Bacilli</taxon>
        <taxon>Bacillales</taxon>
        <taxon>Bacillaceae</taxon>
        <taxon>Bacillus</taxon>
        <taxon>Bacillus cereus group</taxon>
    </lineage>
</organism>
<evidence type="ECO:0000313" key="2">
    <source>
        <dbReference type="Proteomes" id="UP000220111"/>
    </source>
</evidence>
<dbReference type="EMBL" id="NVPQ01000254">
    <property type="protein sequence ID" value="PDY32265.1"/>
    <property type="molecule type" value="Genomic_DNA"/>
</dbReference>